<name>A0A183H057_9BILA</name>
<sequence length="141" mass="15781">IRISGPKLLIRSTGNALHSVELEDAYDTWLKYVQTIAATKKRENEENAYKQVTESKHGLLRIIHERKEELITLTKAKCLIDEMQHDAKETAGVDVPEEKKKYSPSIESTEASKNLGVQVIKQGKGLIIFLASRTLIGGISH</sequence>
<dbReference type="WBParaSite" id="OFLC_0000086601-mRNA-1">
    <property type="protein sequence ID" value="OFLC_0000086601-mRNA-1"/>
    <property type="gene ID" value="OFLC_0000086601"/>
</dbReference>
<accession>A0A183H057</accession>
<dbReference type="AlphaFoldDB" id="A0A183H057"/>
<gene>
    <name evidence="1" type="ORF">OFLC_LOCUS867</name>
</gene>
<protein>
    <submittedName>
        <fullName evidence="3">PH domain-containing protein</fullName>
    </submittedName>
</protein>
<organism evidence="3">
    <name type="scientific">Onchocerca flexuosa</name>
    <dbReference type="NCBI Taxonomy" id="387005"/>
    <lineage>
        <taxon>Eukaryota</taxon>
        <taxon>Metazoa</taxon>
        <taxon>Ecdysozoa</taxon>
        <taxon>Nematoda</taxon>
        <taxon>Chromadorea</taxon>
        <taxon>Rhabditida</taxon>
        <taxon>Spirurina</taxon>
        <taxon>Spiruromorpha</taxon>
        <taxon>Filarioidea</taxon>
        <taxon>Onchocercidae</taxon>
        <taxon>Onchocerca</taxon>
    </lineage>
</organism>
<evidence type="ECO:0000313" key="2">
    <source>
        <dbReference type="Proteomes" id="UP000267606"/>
    </source>
</evidence>
<evidence type="ECO:0000313" key="3">
    <source>
        <dbReference type="WBParaSite" id="OFLC_0000086601-mRNA-1"/>
    </source>
</evidence>
<dbReference type="Proteomes" id="UP000267606">
    <property type="component" value="Unassembled WGS sequence"/>
</dbReference>
<proteinExistence type="predicted"/>
<reference evidence="3" key="1">
    <citation type="submission" date="2016-06" db="UniProtKB">
        <authorList>
            <consortium name="WormBaseParasite"/>
        </authorList>
    </citation>
    <scope>IDENTIFICATION</scope>
</reference>
<reference evidence="1 2" key="2">
    <citation type="submission" date="2018-11" db="EMBL/GenBank/DDBJ databases">
        <authorList>
            <consortium name="Pathogen Informatics"/>
        </authorList>
    </citation>
    <scope>NUCLEOTIDE SEQUENCE [LARGE SCALE GENOMIC DNA]</scope>
</reference>
<dbReference type="EMBL" id="UZAJ01000348">
    <property type="protein sequence ID" value="VDO27373.1"/>
    <property type="molecule type" value="Genomic_DNA"/>
</dbReference>
<keyword evidence="2" id="KW-1185">Reference proteome</keyword>
<evidence type="ECO:0000313" key="1">
    <source>
        <dbReference type="EMBL" id="VDO27373.1"/>
    </source>
</evidence>